<dbReference type="InterPro" id="IPR015943">
    <property type="entry name" value="WD40/YVTN_repeat-like_dom_sf"/>
</dbReference>
<accession>A0A8R1Z390</accession>
<dbReference type="GO" id="GO:0007010">
    <property type="term" value="P:cytoskeleton organization"/>
    <property type="evidence" value="ECO:0000318"/>
    <property type="project" value="GO_Central"/>
</dbReference>
<feature type="region of interest" description="Disordered" evidence="6">
    <location>
        <begin position="768"/>
        <end position="969"/>
    </location>
</feature>
<reference evidence="8" key="2">
    <citation type="submission" date="2022-06" db="UniProtKB">
        <authorList>
            <consortium name="EnsemblMetazoa"/>
        </authorList>
    </citation>
    <scope>IDENTIFICATION</scope>
    <source>
        <strain evidence="8">PS312</strain>
    </source>
</reference>
<dbReference type="Pfam" id="PF25313">
    <property type="entry name" value="BRWD_AD"/>
    <property type="match status" value="1"/>
</dbReference>
<dbReference type="SUPFAM" id="SSF50978">
    <property type="entry name" value="WD40 repeat-like"/>
    <property type="match status" value="1"/>
</dbReference>
<protein>
    <recommendedName>
        <fullName evidence="7">Bromo domain-containing protein</fullName>
    </recommendedName>
</protein>
<feature type="repeat" description="WD" evidence="5">
    <location>
        <begin position="498"/>
        <end position="540"/>
    </location>
</feature>
<sequence>MATPSTSADVVASSSSTGGSPSTSRGEDDQRAVDEQTQFELLIAIERFLEGGNFGKAAAALRKEINQRKLVPARTDFEGTNHERNYHQFLSSMANAPGNITEHTLPTMISRLSTLSDRLIAPPVKGLKLRLITNKRSSLQKTNDVLLPPRRHSLLHGARGAAPVPKTKYSPIEILRAREMGARVTAAALPGAGAISEYDMHYKVWLHLSSCFCVTFDRTENYIITGADDNLIKVFNVNLGLLKFTYRGHASEIADITVSHCNQLVASASTDKVVRVWKLQNGETTSVLKCHQAGINSIRFLPFVENGNNRYLVTTGNDCIINFHMFNQETLEFPQGSASIAFTRNERDQHGAKMISICYSEGGHVVVAGESHGTLRVYRVHASGLIEKTNDIIAHTDRVDSLMWANRGMKFASGSKDGLVKIWRYQCAEWTETTLALCQEELVLICGMSAFQTNANAKNRYKISMICWTKDDSYLITTGSDYSFRVWDATDGTQLHKLSFHTDDVYHVLPHPIHPHVIFSAGHDGNVVAWDVVRGVRLRTMQYTVTTEPVSIYDLAVARNGTLLATVDNKGYLHVVGMGTNKQKFIKAQFFQTDYHPLYTDEAGFAVDANTGLAPHLMNPRLTNEKLELHPSEFQAMVPDRDYPGPTGRAGEEEVILPEMLVCPWLKTDIVPRLDKHEMEHWTARQAALSAAESEDFSREMQRVRADPAPIVPFNLSPVRAPRAAVSFGAAFAAERQAVRAENQRNRVATAIQMAQLRRNVSLRYLGMNPDGRQAERDAAPIDNDDDVAVADDDSDLGDGMTEDETETSDEDYESDGERRARRERERERARARGAETEAYSSQGTASRPRRRVEMEDDDDEEEMDESSQQSRSGRTQRRRRVFGEDEFGDDLSIDMNDVMLPSTSRGNRRTRRAPAPSSMEREEERGSQEPPEGRVERTARGRGRGANRTRSPEDMEAREERAPVRRRPNENDEWRFTFPDWMTETKRRMFPCVAQPGDHVVYFRQGHENYINQVEAKRLYRIDSKMRPGNDIGMEEFAIVDDVKFILKPYRLIQLKLAKTDVDGRRTGFAWTVKHHDMPNVPDFIILRHYFDEGINMGLEVGDEIESAIDNQWWTGTVDNANNNDKYPNANWSSLRVLWESGEDDTISIWDVRKLTTTRNGQQPVTDEEAAAMADVPYVEGDWPEGDDQGEATRARVKSILETLAPLETNKEFAEPVPIDLFSDYPLAVVYPADLKTICERIDNQYYRRFRALLQDIRYVALAAIAYNEPTAVIVRNAKVLVEAVIRMAK</sequence>
<feature type="repeat" description="WD" evidence="5">
    <location>
        <begin position="392"/>
        <end position="433"/>
    </location>
</feature>
<dbReference type="SMART" id="SM00320">
    <property type="entry name" value="WD40"/>
    <property type="match status" value="8"/>
</dbReference>
<organism evidence="8 9">
    <name type="scientific">Pristionchus pacificus</name>
    <name type="common">Parasitic nematode worm</name>
    <dbReference type="NCBI Taxonomy" id="54126"/>
    <lineage>
        <taxon>Eukaryota</taxon>
        <taxon>Metazoa</taxon>
        <taxon>Ecdysozoa</taxon>
        <taxon>Nematoda</taxon>
        <taxon>Chromadorea</taxon>
        <taxon>Rhabditida</taxon>
        <taxon>Rhabditina</taxon>
        <taxon>Diplogasteromorpha</taxon>
        <taxon>Diplogasteroidea</taxon>
        <taxon>Neodiplogasteridae</taxon>
        <taxon>Pristionchus</taxon>
    </lineage>
</organism>
<keyword evidence="9" id="KW-1185">Reference proteome</keyword>
<dbReference type="PROSITE" id="PS50014">
    <property type="entry name" value="BROMODOMAIN_2"/>
    <property type="match status" value="1"/>
</dbReference>
<feature type="region of interest" description="Disordered" evidence="6">
    <location>
        <begin position="1"/>
        <end position="32"/>
    </location>
</feature>
<feature type="compositionally biased region" description="Acidic residues" evidence="6">
    <location>
        <begin position="855"/>
        <end position="866"/>
    </location>
</feature>
<evidence type="ECO:0000259" key="7">
    <source>
        <dbReference type="PROSITE" id="PS50014"/>
    </source>
</evidence>
<evidence type="ECO:0000256" key="4">
    <source>
        <dbReference type="PROSITE-ProRule" id="PRU00035"/>
    </source>
</evidence>
<dbReference type="InterPro" id="IPR001680">
    <property type="entry name" value="WD40_rpt"/>
</dbReference>
<dbReference type="Gene3D" id="2.130.10.10">
    <property type="entry name" value="YVTN repeat-like/Quinoprotein amine dehydrogenase"/>
    <property type="match status" value="2"/>
</dbReference>
<dbReference type="SUPFAM" id="SSF47370">
    <property type="entry name" value="Bromodomain"/>
    <property type="match status" value="1"/>
</dbReference>
<dbReference type="CDD" id="cd00200">
    <property type="entry name" value="WD40"/>
    <property type="match status" value="1"/>
</dbReference>
<dbReference type="Pfam" id="PF00400">
    <property type="entry name" value="WD40"/>
    <property type="match status" value="5"/>
</dbReference>
<dbReference type="Pfam" id="PF25437">
    <property type="entry name" value="BRWD1_N"/>
    <property type="match status" value="1"/>
</dbReference>
<dbReference type="Proteomes" id="UP000005239">
    <property type="component" value="Unassembled WGS sequence"/>
</dbReference>
<evidence type="ECO:0000256" key="3">
    <source>
        <dbReference type="ARBA" id="ARBA00023117"/>
    </source>
</evidence>
<dbReference type="InterPro" id="IPR057451">
    <property type="entry name" value="BRWD/PHIP_AD"/>
</dbReference>
<dbReference type="GO" id="GO:0005634">
    <property type="term" value="C:nucleus"/>
    <property type="evidence" value="ECO:0000318"/>
    <property type="project" value="GO_Central"/>
</dbReference>
<feature type="repeat" description="WD" evidence="5">
    <location>
        <begin position="456"/>
        <end position="497"/>
    </location>
</feature>
<feature type="compositionally biased region" description="Low complexity" evidence="6">
    <location>
        <begin position="1"/>
        <end position="24"/>
    </location>
</feature>
<dbReference type="InterPro" id="IPR052060">
    <property type="entry name" value="Bromo_WD_repeat"/>
</dbReference>
<feature type="compositionally biased region" description="Acidic residues" evidence="6">
    <location>
        <begin position="783"/>
        <end position="815"/>
    </location>
</feature>
<evidence type="ECO:0000313" key="8">
    <source>
        <dbReference type="EnsemblMetazoa" id="PPA46997.1"/>
    </source>
</evidence>
<dbReference type="SMART" id="SM00297">
    <property type="entry name" value="BROMO"/>
    <property type="match status" value="1"/>
</dbReference>
<evidence type="ECO:0000256" key="2">
    <source>
        <dbReference type="ARBA" id="ARBA00022737"/>
    </source>
</evidence>
<dbReference type="GO" id="GO:0008360">
    <property type="term" value="P:regulation of cell shape"/>
    <property type="evidence" value="ECO:0000318"/>
    <property type="project" value="GO_Central"/>
</dbReference>
<dbReference type="FunFam" id="2.130.10.10:FF:002917">
    <property type="entry name" value="Bromodomain and WD repeat domain-containing 3"/>
    <property type="match status" value="1"/>
</dbReference>
<evidence type="ECO:0000256" key="6">
    <source>
        <dbReference type="SAM" id="MobiDB-lite"/>
    </source>
</evidence>
<dbReference type="PROSITE" id="PS00678">
    <property type="entry name" value="WD_REPEATS_1"/>
    <property type="match status" value="1"/>
</dbReference>
<dbReference type="PROSITE" id="PS50294">
    <property type="entry name" value="WD_REPEATS_REGION"/>
    <property type="match status" value="2"/>
</dbReference>
<feature type="compositionally biased region" description="Basic and acidic residues" evidence="6">
    <location>
        <begin position="951"/>
        <end position="969"/>
    </location>
</feature>
<evidence type="ECO:0000313" key="9">
    <source>
        <dbReference type="Proteomes" id="UP000005239"/>
    </source>
</evidence>
<evidence type="ECO:0000256" key="5">
    <source>
        <dbReference type="PROSITE-ProRule" id="PRU00221"/>
    </source>
</evidence>
<feature type="compositionally biased region" description="Basic and acidic residues" evidence="6">
    <location>
        <begin position="920"/>
        <end position="940"/>
    </location>
</feature>
<dbReference type="PANTHER" id="PTHR16266:SF17">
    <property type="entry name" value="BRWD3"/>
    <property type="match status" value="1"/>
</dbReference>
<keyword evidence="2" id="KW-0677">Repeat</keyword>
<keyword evidence="3 4" id="KW-0103">Bromodomain</keyword>
<gene>
    <name evidence="8" type="primary">WBGene00304851</name>
</gene>
<dbReference type="InterPro" id="IPR036427">
    <property type="entry name" value="Bromodomain-like_sf"/>
</dbReference>
<reference evidence="9" key="1">
    <citation type="journal article" date="2008" name="Nat. Genet.">
        <title>The Pristionchus pacificus genome provides a unique perspective on nematode lifestyle and parasitism.</title>
        <authorList>
            <person name="Dieterich C."/>
            <person name="Clifton S.W."/>
            <person name="Schuster L.N."/>
            <person name="Chinwalla A."/>
            <person name="Delehaunty K."/>
            <person name="Dinkelacker I."/>
            <person name="Fulton L."/>
            <person name="Fulton R."/>
            <person name="Godfrey J."/>
            <person name="Minx P."/>
            <person name="Mitreva M."/>
            <person name="Roeseler W."/>
            <person name="Tian H."/>
            <person name="Witte H."/>
            <person name="Yang S.P."/>
            <person name="Wilson R.K."/>
            <person name="Sommer R.J."/>
        </authorList>
    </citation>
    <scope>NUCLEOTIDE SEQUENCE [LARGE SCALE GENOMIC DNA]</scope>
    <source>
        <strain evidence="9">PS312</strain>
    </source>
</reference>
<dbReference type="InterPro" id="IPR036322">
    <property type="entry name" value="WD40_repeat_dom_sf"/>
</dbReference>
<dbReference type="EnsemblMetazoa" id="PPA46997.1">
    <property type="protein sequence ID" value="PPA46997.1"/>
    <property type="gene ID" value="WBGene00304851"/>
</dbReference>
<dbReference type="GO" id="GO:0006357">
    <property type="term" value="P:regulation of transcription by RNA polymerase II"/>
    <property type="evidence" value="ECO:0000318"/>
    <property type="project" value="GO_Central"/>
</dbReference>
<dbReference type="InterPro" id="IPR019775">
    <property type="entry name" value="WD40_repeat_CS"/>
</dbReference>
<feature type="repeat" description="WD" evidence="5">
    <location>
        <begin position="246"/>
        <end position="287"/>
    </location>
</feature>
<dbReference type="InterPro" id="IPR001487">
    <property type="entry name" value="Bromodomain"/>
</dbReference>
<evidence type="ECO:0000256" key="1">
    <source>
        <dbReference type="ARBA" id="ARBA00022574"/>
    </source>
</evidence>
<dbReference type="Pfam" id="PF00439">
    <property type="entry name" value="Bromodomain"/>
    <property type="match status" value="1"/>
</dbReference>
<dbReference type="Gene3D" id="1.20.920.10">
    <property type="entry name" value="Bromodomain-like"/>
    <property type="match status" value="1"/>
</dbReference>
<name>A0A8R1Z390_PRIPA</name>
<dbReference type="InterPro" id="IPR057452">
    <property type="entry name" value="BRWD/PHIP_N"/>
</dbReference>
<feature type="compositionally biased region" description="Basic and acidic residues" evidence="6">
    <location>
        <begin position="816"/>
        <end position="836"/>
    </location>
</feature>
<feature type="domain" description="Bromo" evidence="7">
    <location>
        <begin position="1206"/>
        <end position="1276"/>
    </location>
</feature>
<dbReference type="PANTHER" id="PTHR16266">
    <property type="entry name" value="WD REPEAT DOMAIN 9"/>
    <property type="match status" value="1"/>
</dbReference>
<keyword evidence="1 5" id="KW-0853">WD repeat</keyword>
<proteinExistence type="predicted"/>
<dbReference type="PROSITE" id="PS50082">
    <property type="entry name" value="WD_REPEATS_2"/>
    <property type="match status" value="4"/>
</dbReference>